<organism evidence="11 12">
    <name type="scientific">Maribellus luteus</name>
    <dbReference type="NCBI Taxonomy" id="2305463"/>
    <lineage>
        <taxon>Bacteria</taxon>
        <taxon>Pseudomonadati</taxon>
        <taxon>Bacteroidota</taxon>
        <taxon>Bacteroidia</taxon>
        <taxon>Marinilabiliales</taxon>
        <taxon>Prolixibacteraceae</taxon>
        <taxon>Maribellus</taxon>
    </lineage>
</organism>
<evidence type="ECO:0000256" key="8">
    <source>
        <dbReference type="ARBA" id="ARBA00022967"/>
    </source>
</evidence>
<protein>
    <submittedName>
        <fullName evidence="11">ATP-binding cassette domain-containing protein</fullName>
    </submittedName>
</protein>
<dbReference type="Gene3D" id="3.40.50.300">
    <property type="entry name" value="P-loop containing nucleotide triphosphate hydrolases"/>
    <property type="match status" value="1"/>
</dbReference>
<evidence type="ECO:0000256" key="1">
    <source>
        <dbReference type="ARBA" id="ARBA00022448"/>
    </source>
</evidence>
<dbReference type="InterPro" id="IPR027417">
    <property type="entry name" value="P-loop_NTPase"/>
</dbReference>
<evidence type="ECO:0000259" key="10">
    <source>
        <dbReference type="PROSITE" id="PS50893"/>
    </source>
</evidence>
<keyword evidence="12" id="KW-1185">Reference proteome</keyword>
<dbReference type="CDD" id="cd03216">
    <property type="entry name" value="ABC_Carb_Monos_I"/>
    <property type="match status" value="1"/>
</dbReference>
<evidence type="ECO:0000256" key="2">
    <source>
        <dbReference type="ARBA" id="ARBA00022475"/>
    </source>
</evidence>
<sequence>MSAFLEFRGISKVFPGVRALSDVSFGIECGRVHGLLGENGAGKSTLLKILGGDYQPDGGQIVVEGKPTAFPTTRAALDAGIAVIHQELQTVPELTVMDNLLLGHLPASGGFIRQREAMAWTREQLDRIGVDLDPRAKLKHLSIGQRQMVEICKAILRDARVIALDEPTSSLSIRET</sequence>
<dbReference type="Proteomes" id="UP000265926">
    <property type="component" value="Unassembled WGS sequence"/>
</dbReference>
<keyword evidence="4" id="KW-0762">Sugar transport</keyword>
<dbReference type="GO" id="GO:0016887">
    <property type="term" value="F:ATP hydrolysis activity"/>
    <property type="evidence" value="ECO:0007669"/>
    <property type="project" value="InterPro"/>
</dbReference>
<dbReference type="InterPro" id="IPR003439">
    <property type="entry name" value="ABC_transporter-like_ATP-bd"/>
</dbReference>
<name>A0A399SRE9_9BACT</name>
<dbReference type="OrthoDB" id="9806726at2"/>
<keyword evidence="8" id="KW-1278">Translocase</keyword>
<dbReference type="AlphaFoldDB" id="A0A399SRE9"/>
<keyword evidence="2" id="KW-1003">Cell membrane</keyword>
<proteinExistence type="predicted"/>
<keyword evidence="5" id="KW-0677">Repeat</keyword>
<accession>A0A399SRE9</accession>
<evidence type="ECO:0000256" key="7">
    <source>
        <dbReference type="ARBA" id="ARBA00022840"/>
    </source>
</evidence>
<dbReference type="Pfam" id="PF00005">
    <property type="entry name" value="ABC_tran"/>
    <property type="match status" value="1"/>
</dbReference>
<reference evidence="11 12" key="1">
    <citation type="submission" date="2018-08" db="EMBL/GenBank/DDBJ databases">
        <title>Pallidiluteibacterium maritimus gen. nov., sp. nov., isolated from coastal sediment.</title>
        <authorList>
            <person name="Zhou L.Y."/>
        </authorList>
    </citation>
    <scope>NUCLEOTIDE SEQUENCE [LARGE SCALE GENOMIC DNA]</scope>
    <source>
        <strain evidence="11 12">XSD2</strain>
    </source>
</reference>
<dbReference type="GO" id="GO:0005524">
    <property type="term" value="F:ATP binding"/>
    <property type="evidence" value="ECO:0007669"/>
    <property type="project" value="UniProtKB-KW"/>
</dbReference>
<keyword evidence="6" id="KW-0547">Nucleotide-binding</keyword>
<feature type="domain" description="ABC transporter" evidence="10">
    <location>
        <begin position="5"/>
        <end position="176"/>
    </location>
</feature>
<keyword evidence="9" id="KW-0472">Membrane</keyword>
<evidence type="ECO:0000256" key="9">
    <source>
        <dbReference type="ARBA" id="ARBA00023136"/>
    </source>
</evidence>
<dbReference type="PANTHER" id="PTHR43790">
    <property type="entry name" value="CARBOHYDRATE TRANSPORT ATP-BINDING PROTEIN MG119-RELATED"/>
    <property type="match status" value="1"/>
</dbReference>
<gene>
    <name evidence="11" type="ORF">D1614_23800</name>
</gene>
<evidence type="ECO:0000313" key="11">
    <source>
        <dbReference type="EMBL" id="RIJ45061.1"/>
    </source>
</evidence>
<evidence type="ECO:0000313" key="12">
    <source>
        <dbReference type="Proteomes" id="UP000265926"/>
    </source>
</evidence>
<evidence type="ECO:0000256" key="4">
    <source>
        <dbReference type="ARBA" id="ARBA00022597"/>
    </source>
</evidence>
<dbReference type="PROSITE" id="PS50893">
    <property type="entry name" value="ABC_TRANSPORTER_2"/>
    <property type="match status" value="1"/>
</dbReference>
<keyword evidence="1" id="KW-0813">Transport</keyword>
<keyword evidence="7 11" id="KW-0067">ATP-binding</keyword>
<dbReference type="SUPFAM" id="SSF52540">
    <property type="entry name" value="P-loop containing nucleoside triphosphate hydrolases"/>
    <property type="match status" value="1"/>
</dbReference>
<dbReference type="PANTHER" id="PTHR43790:SF6">
    <property type="entry name" value="ARABINOSE IMPORT ATP-BINDING PROTEIN ARAG"/>
    <property type="match status" value="1"/>
</dbReference>
<comment type="caution">
    <text evidence="11">The sequence shown here is derived from an EMBL/GenBank/DDBJ whole genome shotgun (WGS) entry which is preliminary data.</text>
</comment>
<evidence type="ECO:0000256" key="5">
    <source>
        <dbReference type="ARBA" id="ARBA00022737"/>
    </source>
</evidence>
<dbReference type="EMBL" id="QWGR01000075">
    <property type="protein sequence ID" value="RIJ45061.1"/>
    <property type="molecule type" value="Genomic_DNA"/>
</dbReference>
<evidence type="ECO:0000256" key="6">
    <source>
        <dbReference type="ARBA" id="ARBA00022741"/>
    </source>
</evidence>
<dbReference type="InterPro" id="IPR050107">
    <property type="entry name" value="ABC_carbohydrate_import_ATPase"/>
</dbReference>
<evidence type="ECO:0000256" key="3">
    <source>
        <dbReference type="ARBA" id="ARBA00022519"/>
    </source>
</evidence>
<keyword evidence="3" id="KW-0997">Cell inner membrane</keyword>
<feature type="non-terminal residue" evidence="11">
    <location>
        <position position="176"/>
    </location>
</feature>